<reference evidence="1 2" key="1">
    <citation type="journal article" date="2015" name="Genome Biol.">
        <title>Comparative genomics of Steinernema reveals deeply conserved gene regulatory networks.</title>
        <authorList>
            <person name="Dillman A.R."/>
            <person name="Macchietto M."/>
            <person name="Porter C.F."/>
            <person name="Rogers A."/>
            <person name="Williams B."/>
            <person name="Antoshechkin I."/>
            <person name="Lee M.M."/>
            <person name="Goodwin Z."/>
            <person name="Lu X."/>
            <person name="Lewis E.E."/>
            <person name="Goodrich-Blair H."/>
            <person name="Stock S.P."/>
            <person name="Adams B.J."/>
            <person name="Sternberg P.W."/>
            <person name="Mortazavi A."/>
        </authorList>
    </citation>
    <scope>NUCLEOTIDE SEQUENCE [LARGE SCALE GENOMIC DNA]</scope>
    <source>
        <strain evidence="1 2">ALL</strain>
    </source>
</reference>
<comment type="caution">
    <text evidence="1">The sequence shown here is derived from an EMBL/GenBank/DDBJ whole genome shotgun (WGS) entry which is preliminary data.</text>
</comment>
<organism evidence="1 2">
    <name type="scientific">Steinernema carpocapsae</name>
    <name type="common">Entomopathogenic nematode</name>
    <dbReference type="NCBI Taxonomy" id="34508"/>
    <lineage>
        <taxon>Eukaryota</taxon>
        <taxon>Metazoa</taxon>
        <taxon>Ecdysozoa</taxon>
        <taxon>Nematoda</taxon>
        <taxon>Chromadorea</taxon>
        <taxon>Rhabditida</taxon>
        <taxon>Tylenchina</taxon>
        <taxon>Panagrolaimomorpha</taxon>
        <taxon>Strongyloidoidea</taxon>
        <taxon>Steinernematidae</taxon>
        <taxon>Steinernema</taxon>
    </lineage>
</organism>
<dbReference type="AlphaFoldDB" id="A0A4U5LUI7"/>
<name>A0A4U5LUI7_STECR</name>
<accession>A0A4U5LUI7</accession>
<evidence type="ECO:0000313" key="1">
    <source>
        <dbReference type="EMBL" id="TKR59771.1"/>
    </source>
</evidence>
<evidence type="ECO:0000313" key="2">
    <source>
        <dbReference type="Proteomes" id="UP000298663"/>
    </source>
</evidence>
<sequence length="101" mass="11473">MASKLSKKRVSLVNVNVHLGRYHYVSFSFAGIGVRLDEHLEGIITQTFVDGEVVHFFDKSNGNGFHVSISWTLKTTQNEFGTRGQLRQLTKTVHVRNSKRL</sequence>
<dbReference type="EMBL" id="AZBU02000012">
    <property type="protein sequence ID" value="TKR59771.1"/>
    <property type="molecule type" value="Genomic_DNA"/>
</dbReference>
<proteinExistence type="predicted"/>
<reference evidence="1 2" key="2">
    <citation type="journal article" date="2019" name="G3 (Bethesda)">
        <title>Hybrid Assembly of the Genome of the Entomopathogenic Nematode Steinernema carpocapsae Identifies the X-Chromosome.</title>
        <authorList>
            <person name="Serra L."/>
            <person name="Macchietto M."/>
            <person name="Macias-Munoz A."/>
            <person name="McGill C.J."/>
            <person name="Rodriguez I.M."/>
            <person name="Rodriguez B."/>
            <person name="Murad R."/>
            <person name="Mortazavi A."/>
        </authorList>
    </citation>
    <scope>NUCLEOTIDE SEQUENCE [LARGE SCALE GENOMIC DNA]</scope>
    <source>
        <strain evidence="1 2">ALL</strain>
    </source>
</reference>
<protein>
    <submittedName>
        <fullName evidence="1">Uncharacterized protein</fullName>
    </submittedName>
</protein>
<gene>
    <name evidence="1" type="ORF">L596_029398</name>
</gene>
<dbReference type="Proteomes" id="UP000298663">
    <property type="component" value="Unassembled WGS sequence"/>
</dbReference>
<keyword evidence="2" id="KW-1185">Reference proteome</keyword>